<accession>A0A8J6M1L1</accession>
<keyword evidence="1" id="KW-0812">Transmembrane</keyword>
<reference evidence="3" key="2">
    <citation type="submission" date="2020-08" db="EMBL/GenBank/DDBJ databases">
        <authorList>
            <person name="Lai Q."/>
        </authorList>
    </citation>
    <scope>NUCLEOTIDE SEQUENCE</scope>
    <source>
        <strain evidence="3">S27-2</strain>
    </source>
</reference>
<dbReference type="Proteomes" id="UP000601768">
    <property type="component" value="Unassembled WGS sequence"/>
</dbReference>
<protein>
    <submittedName>
        <fullName evidence="3">FecR/PupR family sigma factor regulator</fullName>
    </submittedName>
</protein>
<evidence type="ECO:0000313" key="4">
    <source>
        <dbReference type="Proteomes" id="UP000601768"/>
    </source>
</evidence>
<dbReference type="RefSeq" id="WP_186506049.1">
    <property type="nucleotide sequence ID" value="NZ_JACNEP010000004.1"/>
</dbReference>
<evidence type="ECO:0000259" key="2">
    <source>
        <dbReference type="Pfam" id="PF16220"/>
    </source>
</evidence>
<evidence type="ECO:0000256" key="1">
    <source>
        <dbReference type="SAM" id="Phobius"/>
    </source>
</evidence>
<keyword evidence="4" id="KW-1185">Reference proteome</keyword>
<evidence type="ECO:0000313" key="3">
    <source>
        <dbReference type="EMBL" id="MBC3765578.1"/>
    </source>
</evidence>
<dbReference type="AlphaFoldDB" id="A0A8J6M1L1"/>
<organism evidence="3 4">
    <name type="scientific">Neptunicella marina</name>
    <dbReference type="NCBI Taxonomy" id="2125989"/>
    <lineage>
        <taxon>Bacteria</taxon>
        <taxon>Pseudomonadati</taxon>
        <taxon>Pseudomonadota</taxon>
        <taxon>Gammaproteobacteria</taxon>
        <taxon>Alteromonadales</taxon>
        <taxon>Alteromonadaceae</taxon>
        <taxon>Neptunicella</taxon>
    </lineage>
</organism>
<comment type="caution">
    <text evidence="3">The sequence shown here is derived from an EMBL/GenBank/DDBJ whole genome shotgun (WGS) entry which is preliminary data.</text>
</comment>
<reference evidence="3" key="1">
    <citation type="journal article" date="2018" name="Int. J. Syst. Evol. Microbiol.">
        <title>Neptunicella marina gen. nov., sp. nov., isolated from surface seawater.</title>
        <authorList>
            <person name="Liu X."/>
            <person name="Lai Q."/>
            <person name="Du Y."/>
            <person name="Zhang X."/>
            <person name="Liu Z."/>
            <person name="Sun F."/>
            <person name="Shao Z."/>
        </authorList>
    </citation>
    <scope>NUCLEOTIDE SEQUENCE</scope>
    <source>
        <strain evidence="3">S27-2</strain>
    </source>
</reference>
<sequence length="110" mass="12362">MNVDEWVGYGLPEHTMDQAVAWLVKLESGEMEESEYRQFSQWLDSQPEHRWAFEELSAVWAKTSTLKEDKSLPGEQIPNQSLSQQSASSRGYFGIAIALMSIGLIIGLLG</sequence>
<name>A0A8J6M1L1_9ALTE</name>
<dbReference type="Pfam" id="PF16220">
    <property type="entry name" value="DUF4880"/>
    <property type="match status" value="1"/>
</dbReference>
<gene>
    <name evidence="3" type="ORF">H8B19_06800</name>
</gene>
<keyword evidence="1" id="KW-0472">Membrane</keyword>
<feature type="domain" description="FecR N-terminal" evidence="2">
    <location>
        <begin position="17"/>
        <end position="58"/>
    </location>
</feature>
<dbReference type="EMBL" id="JACNEP010000004">
    <property type="protein sequence ID" value="MBC3765578.1"/>
    <property type="molecule type" value="Genomic_DNA"/>
</dbReference>
<feature type="transmembrane region" description="Helical" evidence="1">
    <location>
        <begin position="91"/>
        <end position="109"/>
    </location>
</feature>
<dbReference type="InterPro" id="IPR032623">
    <property type="entry name" value="FecR_N"/>
</dbReference>
<keyword evidence="1" id="KW-1133">Transmembrane helix</keyword>
<proteinExistence type="predicted"/>